<protein>
    <recommendedName>
        <fullName evidence="2">Treacle protein domain-containing protein</fullName>
    </recommendedName>
</protein>
<name>A0A3Q0RJX8_AMPCI</name>
<dbReference type="SMART" id="SM00667">
    <property type="entry name" value="LisH"/>
    <property type="match status" value="1"/>
</dbReference>
<feature type="domain" description="Treacle protein" evidence="2">
    <location>
        <begin position="40"/>
        <end position="159"/>
    </location>
</feature>
<keyword evidence="4" id="KW-1185">Reference proteome</keyword>
<dbReference type="InterPro" id="IPR006594">
    <property type="entry name" value="LisH"/>
</dbReference>
<dbReference type="AlphaFoldDB" id="A0A3Q0RJX8"/>
<reference evidence="3" key="2">
    <citation type="submission" date="2025-09" db="UniProtKB">
        <authorList>
            <consortium name="Ensembl"/>
        </authorList>
    </citation>
    <scope>IDENTIFICATION</scope>
</reference>
<evidence type="ECO:0000313" key="3">
    <source>
        <dbReference type="Ensembl" id="ENSACIP00000012529.1"/>
    </source>
</evidence>
<evidence type="ECO:0000256" key="1">
    <source>
        <dbReference type="SAM" id="MobiDB-lite"/>
    </source>
</evidence>
<dbReference type="Ensembl" id="ENSACIT00000012880.1">
    <property type="protein sequence ID" value="ENSACIP00000012529.1"/>
    <property type="gene ID" value="ENSACIG00000009782.1"/>
</dbReference>
<reference evidence="3" key="1">
    <citation type="submission" date="2025-08" db="UniProtKB">
        <authorList>
            <consortium name="Ensembl"/>
        </authorList>
    </citation>
    <scope>IDENTIFICATION</scope>
</reference>
<dbReference type="PROSITE" id="PS50896">
    <property type="entry name" value="LISH"/>
    <property type="match status" value="1"/>
</dbReference>
<feature type="compositionally biased region" description="Low complexity" evidence="1">
    <location>
        <begin position="37"/>
        <end position="47"/>
    </location>
</feature>
<organism evidence="3 4">
    <name type="scientific">Amphilophus citrinellus</name>
    <name type="common">Midas cichlid</name>
    <name type="synonym">Cichlasoma citrinellum</name>
    <dbReference type="NCBI Taxonomy" id="61819"/>
    <lineage>
        <taxon>Eukaryota</taxon>
        <taxon>Metazoa</taxon>
        <taxon>Chordata</taxon>
        <taxon>Craniata</taxon>
        <taxon>Vertebrata</taxon>
        <taxon>Euteleostomi</taxon>
        <taxon>Actinopterygii</taxon>
        <taxon>Neopterygii</taxon>
        <taxon>Teleostei</taxon>
        <taxon>Neoteleostei</taxon>
        <taxon>Acanthomorphata</taxon>
        <taxon>Ovalentaria</taxon>
        <taxon>Cichlomorphae</taxon>
        <taxon>Cichliformes</taxon>
        <taxon>Cichlidae</taxon>
        <taxon>New World cichlids</taxon>
        <taxon>Cichlasomatinae</taxon>
        <taxon>Heroini</taxon>
        <taxon>Amphilophus</taxon>
    </lineage>
</organism>
<dbReference type="GeneTree" id="ENSGT00940000168294"/>
<proteinExistence type="predicted"/>
<accession>A0A3Q0RJX8</accession>
<feature type="region of interest" description="Disordered" evidence="1">
    <location>
        <begin position="37"/>
        <end position="170"/>
    </location>
</feature>
<dbReference type="InterPro" id="IPR003993">
    <property type="entry name" value="Treacle_dom"/>
</dbReference>
<evidence type="ECO:0000313" key="4">
    <source>
        <dbReference type="Proteomes" id="UP000261340"/>
    </source>
</evidence>
<evidence type="ECO:0000259" key="2">
    <source>
        <dbReference type="Pfam" id="PF03546"/>
    </source>
</evidence>
<sequence length="170" mass="17192">MAAEKSVPSDLFKCVYSFLLENKFTKAAQEFLKQTKVVSSSGGVVVSPEAKKRKVPSNWAKDANGPSAKKTKSSKESSSSEDSSSEDEQADAKQSKAAPAGWLNSASDIKGPAKAAAGAAKAAAGAAKAAAGAAKAASSSSEDSSSDSEEEKAPAKAATKVGGNIRIIHS</sequence>
<dbReference type="STRING" id="61819.ENSACIP00000012529"/>
<dbReference type="Pfam" id="PF03546">
    <property type="entry name" value="Treacle"/>
    <property type="match status" value="1"/>
</dbReference>
<dbReference type="Proteomes" id="UP000261340">
    <property type="component" value="Unplaced"/>
</dbReference>
<feature type="compositionally biased region" description="Low complexity" evidence="1">
    <location>
        <begin position="110"/>
        <end position="143"/>
    </location>
</feature>